<keyword evidence="2" id="KW-1185">Reference proteome</keyword>
<evidence type="ECO:0000313" key="2">
    <source>
        <dbReference type="Proteomes" id="UP000460435"/>
    </source>
</evidence>
<name>A0A7K3MC69_9ACTN</name>
<dbReference type="AlphaFoldDB" id="A0A7K3MC69"/>
<comment type="caution">
    <text evidence="1">The sequence shown here is derived from an EMBL/GenBank/DDBJ whole genome shotgun (WGS) entry which is preliminary data.</text>
</comment>
<dbReference type="Proteomes" id="UP000460435">
    <property type="component" value="Unassembled WGS sequence"/>
</dbReference>
<reference evidence="1 2" key="1">
    <citation type="submission" date="2019-11" db="EMBL/GenBank/DDBJ databases">
        <authorList>
            <person name="Li X.-J."/>
            <person name="Feng X.-M."/>
        </authorList>
    </citation>
    <scope>NUCLEOTIDE SEQUENCE [LARGE SCALE GENOMIC DNA]</scope>
    <source>
        <strain evidence="1 2">XMNu-373</strain>
    </source>
</reference>
<dbReference type="RefSeq" id="WP_162453620.1">
    <property type="nucleotide sequence ID" value="NZ_WLZY01000015.1"/>
</dbReference>
<dbReference type="EMBL" id="WLZY01000015">
    <property type="protein sequence ID" value="NDL60911.1"/>
    <property type="molecule type" value="Genomic_DNA"/>
</dbReference>
<sequence>MIALSMAAILTAMLVTVLLAGMHVDRQHADPRPRPPAIVEEAEQIVRSEAARLRRETDHGESGGGVTP</sequence>
<gene>
    <name evidence="1" type="ORF">F7O44_27935</name>
</gene>
<proteinExistence type="predicted"/>
<organism evidence="1 2">
    <name type="scientific">Phytoactinopolyspora mesophila</name>
    <dbReference type="NCBI Taxonomy" id="2650750"/>
    <lineage>
        <taxon>Bacteria</taxon>
        <taxon>Bacillati</taxon>
        <taxon>Actinomycetota</taxon>
        <taxon>Actinomycetes</taxon>
        <taxon>Jiangellales</taxon>
        <taxon>Jiangellaceae</taxon>
        <taxon>Phytoactinopolyspora</taxon>
    </lineage>
</organism>
<evidence type="ECO:0000313" key="1">
    <source>
        <dbReference type="EMBL" id="NDL60911.1"/>
    </source>
</evidence>
<protein>
    <submittedName>
        <fullName evidence="1">Uncharacterized protein</fullName>
    </submittedName>
</protein>
<accession>A0A7K3MC69</accession>